<evidence type="ECO:0000256" key="9">
    <source>
        <dbReference type="RuleBase" id="RU000461"/>
    </source>
</evidence>
<comment type="cofactor">
    <cofactor evidence="1 8">
        <name>heme</name>
        <dbReference type="ChEBI" id="CHEBI:30413"/>
    </cofactor>
</comment>
<dbReference type="PROSITE" id="PS00086">
    <property type="entry name" value="CYTOCHROME_P450"/>
    <property type="match status" value="1"/>
</dbReference>
<dbReference type="InParanoid" id="A0A2J7QAF1"/>
<dbReference type="SUPFAM" id="SSF48264">
    <property type="entry name" value="Cytochrome P450"/>
    <property type="match status" value="1"/>
</dbReference>
<evidence type="ECO:0000256" key="3">
    <source>
        <dbReference type="ARBA" id="ARBA00022617"/>
    </source>
</evidence>
<reference evidence="11 12" key="1">
    <citation type="submission" date="2017-12" db="EMBL/GenBank/DDBJ databases">
        <title>Hemimetabolous genomes reveal molecular basis of termite eusociality.</title>
        <authorList>
            <person name="Harrison M.C."/>
            <person name="Jongepier E."/>
            <person name="Robertson H.M."/>
            <person name="Arning N."/>
            <person name="Bitard-Feildel T."/>
            <person name="Chao H."/>
            <person name="Childers C.P."/>
            <person name="Dinh H."/>
            <person name="Doddapaneni H."/>
            <person name="Dugan S."/>
            <person name="Gowin J."/>
            <person name="Greiner C."/>
            <person name="Han Y."/>
            <person name="Hu H."/>
            <person name="Hughes D.S.T."/>
            <person name="Huylmans A.-K."/>
            <person name="Kemena C."/>
            <person name="Kremer L.P.M."/>
            <person name="Lee S.L."/>
            <person name="Lopez-Ezquerra A."/>
            <person name="Mallet L."/>
            <person name="Monroy-Kuhn J.M."/>
            <person name="Moser A."/>
            <person name="Murali S.C."/>
            <person name="Muzny D.M."/>
            <person name="Otani S."/>
            <person name="Piulachs M.-D."/>
            <person name="Poelchau M."/>
            <person name="Qu J."/>
            <person name="Schaub F."/>
            <person name="Wada-Katsumata A."/>
            <person name="Worley K.C."/>
            <person name="Xie Q."/>
            <person name="Ylla G."/>
            <person name="Poulsen M."/>
            <person name="Gibbs R.A."/>
            <person name="Schal C."/>
            <person name="Richards S."/>
            <person name="Belles X."/>
            <person name="Korb J."/>
            <person name="Bornberg-Bauer E."/>
        </authorList>
    </citation>
    <scope>NUCLEOTIDE SEQUENCE [LARGE SCALE GENOMIC DNA]</scope>
    <source>
        <tissue evidence="11">Whole body</tissue>
    </source>
</reference>
<evidence type="ECO:0000256" key="7">
    <source>
        <dbReference type="ARBA" id="ARBA00023033"/>
    </source>
</evidence>
<dbReference type="InterPro" id="IPR001128">
    <property type="entry name" value="Cyt_P450"/>
</dbReference>
<dbReference type="OrthoDB" id="3934656at2759"/>
<feature type="binding site" description="axial binding residue" evidence="8">
    <location>
        <position position="444"/>
    </location>
    <ligand>
        <name>heme</name>
        <dbReference type="ChEBI" id="CHEBI:30413"/>
    </ligand>
    <ligandPart>
        <name>Fe</name>
        <dbReference type="ChEBI" id="CHEBI:18248"/>
    </ligandPart>
</feature>
<dbReference type="GO" id="GO:0016712">
    <property type="term" value="F:oxidoreductase activity, acting on paired donors, with incorporation or reduction of molecular oxygen, reduced flavin or flavoprotein as one donor, and incorporation of one atom of oxygen"/>
    <property type="evidence" value="ECO:0007669"/>
    <property type="project" value="TreeGrafter"/>
</dbReference>
<evidence type="ECO:0000256" key="2">
    <source>
        <dbReference type="ARBA" id="ARBA00010617"/>
    </source>
</evidence>
<dbReference type="GO" id="GO:0005506">
    <property type="term" value="F:iron ion binding"/>
    <property type="evidence" value="ECO:0007669"/>
    <property type="project" value="InterPro"/>
</dbReference>
<keyword evidence="10" id="KW-0472">Membrane</keyword>
<protein>
    <submittedName>
        <fullName evidence="11">Methyl farnesoate epoxidase</fullName>
    </submittedName>
</protein>
<keyword evidence="7 9" id="KW-0503">Monooxygenase</keyword>
<dbReference type="GO" id="GO:0005737">
    <property type="term" value="C:cytoplasm"/>
    <property type="evidence" value="ECO:0007669"/>
    <property type="project" value="TreeGrafter"/>
</dbReference>
<keyword evidence="6 8" id="KW-0408">Iron</keyword>
<dbReference type="AlphaFoldDB" id="A0A2J7QAF1"/>
<proteinExistence type="inferred from homology"/>
<evidence type="ECO:0000256" key="1">
    <source>
        <dbReference type="ARBA" id="ARBA00001971"/>
    </source>
</evidence>
<organism evidence="11 12">
    <name type="scientific">Cryptotermes secundus</name>
    <dbReference type="NCBI Taxonomy" id="105785"/>
    <lineage>
        <taxon>Eukaryota</taxon>
        <taxon>Metazoa</taxon>
        <taxon>Ecdysozoa</taxon>
        <taxon>Arthropoda</taxon>
        <taxon>Hexapoda</taxon>
        <taxon>Insecta</taxon>
        <taxon>Pterygota</taxon>
        <taxon>Neoptera</taxon>
        <taxon>Polyneoptera</taxon>
        <taxon>Dictyoptera</taxon>
        <taxon>Blattodea</taxon>
        <taxon>Blattoidea</taxon>
        <taxon>Termitoidae</taxon>
        <taxon>Kalotermitidae</taxon>
        <taxon>Cryptotermitinae</taxon>
        <taxon>Cryptotermes</taxon>
    </lineage>
</organism>
<evidence type="ECO:0000256" key="8">
    <source>
        <dbReference type="PIRSR" id="PIRSR602401-1"/>
    </source>
</evidence>
<gene>
    <name evidence="11" type="primary">CYP15A1_7</name>
    <name evidence="11" type="ORF">B7P43_G05179</name>
</gene>
<sequence length="499" mass="56740">MGSGYSEAGSSKLMFLTIVLACLVVCLIFSIIKGKPRNFPPGPICLPIVGCVPFIPSKYLHLRMEKWLKQYGPVVGLMLGSQPAVAICGPTEVLEALRREEFQGRPENANFRQENFNRKLGVFFSDGPFWVEQRRFTLHHLRDLGFGRSIMVASIIEEVEDIVKELRQREEFQVSGYFGPSTVNVIWALVAGARYSRDDDRLQALLHALTRLFRRGSQTGGIVNAVPALKKIAPQISGYKENQEHINNLKAFFKNVIREHDKTFKENDLRDFIDVYLKEMKYQSGNKTSTFSEDGLIITCFDLFAAGAESVSNTLSFTVLYAVLYPEVQRKVQNMLDDVVGRDRRPHLDDRPRLQYVDAVLYEVMRINTVAPVSPAHRVTQDLTLNGYNIPKDTTVIASLWCLLHDKEHWGDPETFRPERFLDEYGNIVKDEWMVPFGIGKRTCLGEVMVRSSLFIFYTTLLQEFSFSLPAGHPPPSTSCVPGITTAPQQFRVKISRRY</sequence>
<evidence type="ECO:0000256" key="5">
    <source>
        <dbReference type="ARBA" id="ARBA00023002"/>
    </source>
</evidence>
<accession>A0A2J7QAF1</accession>
<dbReference type="InterPro" id="IPR036396">
    <property type="entry name" value="Cyt_P450_sf"/>
</dbReference>
<keyword evidence="10" id="KW-0812">Transmembrane</keyword>
<keyword evidence="10" id="KW-1133">Transmembrane helix</keyword>
<dbReference type="PANTHER" id="PTHR24300">
    <property type="entry name" value="CYTOCHROME P450 508A4-RELATED"/>
    <property type="match status" value="1"/>
</dbReference>
<dbReference type="EMBL" id="NEVH01016331">
    <property type="protein sequence ID" value="PNF25566.1"/>
    <property type="molecule type" value="Genomic_DNA"/>
</dbReference>
<comment type="caution">
    <text evidence="11">The sequence shown here is derived from an EMBL/GenBank/DDBJ whole genome shotgun (WGS) entry which is preliminary data.</text>
</comment>
<dbReference type="GO" id="GO:0020037">
    <property type="term" value="F:heme binding"/>
    <property type="evidence" value="ECO:0007669"/>
    <property type="project" value="InterPro"/>
</dbReference>
<dbReference type="GO" id="GO:0008395">
    <property type="term" value="F:steroid hydroxylase activity"/>
    <property type="evidence" value="ECO:0007669"/>
    <property type="project" value="TreeGrafter"/>
</dbReference>
<keyword evidence="12" id="KW-1185">Reference proteome</keyword>
<dbReference type="PRINTS" id="PR00385">
    <property type="entry name" value="P450"/>
</dbReference>
<comment type="similarity">
    <text evidence="2 9">Belongs to the cytochrome P450 family.</text>
</comment>
<keyword evidence="5 9" id="KW-0560">Oxidoreductase</keyword>
<dbReference type="InterPro" id="IPR017972">
    <property type="entry name" value="Cyt_P450_CS"/>
</dbReference>
<dbReference type="InterPro" id="IPR002401">
    <property type="entry name" value="Cyt_P450_E_grp-I"/>
</dbReference>
<evidence type="ECO:0000313" key="12">
    <source>
        <dbReference type="Proteomes" id="UP000235965"/>
    </source>
</evidence>
<dbReference type="Pfam" id="PF00067">
    <property type="entry name" value="p450"/>
    <property type="match status" value="1"/>
</dbReference>
<dbReference type="CDD" id="cd20651">
    <property type="entry name" value="CYP15A1-like"/>
    <property type="match status" value="1"/>
</dbReference>
<dbReference type="InterPro" id="IPR050182">
    <property type="entry name" value="Cytochrome_P450_fam2"/>
</dbReference>
<keyword evidence="3 8" id="KW-0349">Heme</keyword>
<keyword evidence="4 8" id="KW-0479">Metal-binding</keyword>
<dbReference type="FunFam" id="1.10.630.10:FF:000036">
    <property type="entry name" value="CYtochrome P450 family"/>
    <property type="match status" value="1"/>
</dbReference>
<name>A0A2J7QAF1_9NEOP</name>
<evidence type="ECO:0000256" key="6">
    <source>
        <dbReference type="ARBA" id="ARBA00023004"/>
    </source>
</evidence>
<dbReference type="PRINTS" id="PR00463">
    <property type="entry name" value="EP450I"/>
</dbReference>
<evidence type="ECO:0000256" key="4">
    <source>
        <dbReference type="ARBA" id="ARBA00022723"/>
    </source>
</evidence>
<feature type="transmembrane region" description="Helical" evidence="10">
    <location>
        <begin position="13"/>
        <end position="32"/>
    </location>
</feature>
<dbReference type="Proteomes" id="UP000235965">
    <property type="component" value="Unassembled WGS sequence"/>
</dbReference>
<dbReference type="STRING" id="105785.A0A2J7QAF1"/>
<evidence type="ECO:0000256" key="10">
    <source>
        <dbReference type="SAM" id="Phobius"/>
    </source>
</evidence>
<evidence type="ECO:0000313" key="11">
    <source>
        <dbReference type="EMBL" id="PNF25566.1"/>
    </source>
</evidence>
<dbReference type="PANTHER" id="PTHR24300:SF376">
    <property type="entry name" value="CYTOCHROME P450 15A1"/>
    <property type="match status" value="1"/>
</dbReference>
<dbReference type="GO" id="GO:0006805">
    <property type="term" value="P:xenobiotic metabolic process"/>
    <property type="evidence" value="ECO:0007669"/>
    <property type="project" value="TreeGrafter"/>
</dbReference>
<dbReference type="Gene3D" id="1.10.630.10">
    <property type="entry name" value="Cytochrome P450"/>
    <property type="match status" value="1"/>
</dbReference>
<dbReference type="GO" id="GO:0006082">
    <property type="term" value="P:organic acid metabolic process"/>
    <property type="evidence" value="ECO:0007669"/>
    <property type="project" value="TreeGrafter"/>
</dbReference>